<dbReference type="EMBL" id="JAFBCV010000017">
    <property type="protein sequence ID" value="MBM7840743.1"/>
    <property type="molecule type" value="Genomic_DNA"/>
</dbReference>
<dbReference type="Proteomes" id="UP001179280">
    <property type="component" value="Unassembled WGS sequence"/>
</dbReference>
<gene>
    <name evidence="1" type="ORF">JOC54_004036</name>
</gene>
<keyword evidence="2" id="KW-1185">Reference proteome</keyword>
<accession>A0ABS2SYY8</accession>
<organism evidence="1 2">
    <name type="scientific">Shouchella xiaoxiensis</name>
    <dbReference type="NCBI Taxonomy" id="766895"/>
    <lineage>
        <taxon>Bacteria</taxon>
        <taxon>Bacillati</taxon>
        <taxon>Bacillota</taxon>
        <taxon>Bacilli</taxon>
        <taxon>Bacillales</taxon>
        <taxon>Bacillaceae</taxon>
        <taxon>Shouchella</taxon>
    </lineage>
</organism>
<evidence type="ECO:0000313" key="2">
    <source>
        <dbReference type="Proteomes" id="UP001179280"/>
    </source>
</evidence>
<dbReference type="RefSeq" id="WP_204468544.1">
    <property type="nucleotide sequence ID" value="NZ_JAFBCV010000017.1"/>
</dbReference>
<name>A0ABS2SYY8_9BACI</name>
<protein>
    <submittedName>
        <fullName evidence="1">Uncharacterized protein</fullName>
    </submittedName>
</protein>
<comment type="caution">
    <text evidence="1">The sequence shown here is derived from an EMBL/GenBank/DDBJ whole genome shotgun (WGS) entry which is preliminary data.</text>
</comment>
<evidence type="ECO:0000313" key="1">
    <source>
        <dbReference type="EMBL" id="MBM7840743.1"/>
    </source>
</evidence>
<reference evidence="1" key="1">
    <citation type="submission" date="2021-01" db="EMBL/GenBank/DDBJ databases">
        <title>Genomic Encyclopedia of Type Strains, Phase IV (KMG-IV): sequencing the most valuable type-strain genomes for metagenomic binning, comparative biology and taxonomic classification.</title>
        <authorList>
            <person name="Goeker M."/>
        </authorList>
    </citation>
    <scope>NUCLEOTIDE SEQUENCE</scope>
    <source>
        <strain evidence="1">DSM 21943</strain>
    </source>
</reference>
<sequence>MEVELDSIHSRIPCYIVLDPDQGRYAIRTFDTSGVSFANGSDLLAWIKANWQEDDFIVPNEFRKSIKALTSLSSET</sequence>
<proteinExistence type="predicted"/>